<sequence length="32" mass="3844">MEQIMYDANQNDEDIRTVAEQWVEDNQDKVSE</sequence>
<name>A0ABV2KY82_9BACI</name>
<proteinExistence type="predicted"/>
<comment type="caution">
    <text evidence="1">The sequence shown here is derived from an EMBL/GenBank/DDBJ whole genome shotgun (WGS) entry which is preliminary data.</text>
</comment>
<evidence type="ECO:0000313" key="1">
    <source>
        <dbReference type="EMBL" id="MET3683515.1"/>
    </source>
</evidence>
<gene>
    <name evidence="1" type="ORF">ABID56_001610</name>
</gene>
<dbReference type="Proteomes" id="UP001549167">
    <property type="component" value="Unassembled WGS sequence"/>
</dbReference>
<accession>A0ABV2KY82</accession>
<organism evidence="1 2">
    <name type="scientific">Alkalibacillus flavidus</name>
    <dbReference type="NCBI Taxonomy" id="546021"/>
    <lineage>
        <taxon>Bacteria</taxon>
        <taxon>Bacillati</taxon>
        <taxon>Bacillota</taxon>
        <taxon>Bacilli</taxon>
        <taxon>Bacillales</taxon>
        <taxon>Bacillaceae</taxon>
        <taxon>Alkalibacillus</taxon>
    </lineage>
</organism>
<reference evidence="1 2" key="1">
    <citation type="submission" date="2024-06" db="EMBL/GenBank/DDBJ databases">
        <title>Genomic Encyclopedia of Type Strains, Phase IV (KMG-IV): sequencing the most valuable type-strain genomes for metagenomic binning, comparative biology and taxonomic classification.</title>
        <authorList>
            <person name="Goeker M."/>
        </authorList>
    </citation>
    <scope>NUCLEOTIDE SEQUENCE [LARGE SCALE GENOMIC DNA]</scope>
    <source>
        <strain evidence="1 2">DSM 23520</strain>
    </source>
</reference>
<dbReference type="EMBL" id="JBEPMX010000007">
    <property type="protein sequence ID" value="MET3683515.1"/>
    <property type="molecule type" value="Genomic_DNA"/>
</dbReference>
<keyword evidence="2" id="KW-1185">Reference proteome</keyword>
<evidence type="ECO:0000313" key="2">
    <source>
        <dbReference type="Proteomes" id="UP001549167"/>
    </source>
</evidence>
<protein>
    <submittedName>
        <fullName evidence="1">ABC-type proline/glycine betaine transport system substrate-binding protein</fullName>
    </submittedName>
</protein>